<organism evidence="2 3">
    <name type="scientific">Candidatus Paralactobacillus gallistercoris</name>
    <dbReference type="NCBI Taxonomy" id="2838724"/>
    <lineage>
        <taxon>Bacteria</taxon>
        <taxon>Bacillati</taxon>
        <taxon>Bacillota</taxon>
        <taxon>Bacilli</taxon>
        <taxon>Lactobacillales</taxon>
        <taxon>Lactobacillaceae</taxon>
        <taxon>Lactobacillus</taxon>
    </lineage>
</organism>
<comment type="caution">
    <text evidence="2">The sequence shown here is derived from an EMBL/GenBank/DDBJ whole genome shotgun (WGS) entry which is preliminary data.</text>
</comment>
<reference evidence="2" key="1">
    <citation type="journal article" date="2021" name="PeerJ">
        <title>Extensive microbial diversity within the chicken gut microbiome revealed by metagenomics and culture.</title>
        <authorList>
            <person name="Gilroy R."/>
            <person name="Ravi A."/>
            <person name="Getino M."/>
            <person name="Pursley I."/>
            <person name="Horton D.L."/>
            <person name="Alikhan N.F."/>
            <person name="Baker D."/>
            <person name="Gharbi K."/>
            <person name="Hall N."/>
            <person name="Watson M."/>
            <person name="Adriaenssens E.M."/>
            <person name="Foster-Nyarko E."/>
            <person name="Jarju S."/>
            <person name="Secka A."/>
            <person name="Antonio M."/>
            <person name="Oren A."/>
            <person name="Chaudhuri R.R."/>
            <person name="La Ragione R."/>
            <person name="Hildebrand F."/>
            <person name="Pallen M.J."/>
        </authorList>
    </citation>
    <scope>NUCLEOTIDE SEQUENCE</scope>
    <source>
        <strain evidence="2">F6-6636</strain>
    </source>
</reference>
<reference evidence="2" key="2">
    <citation type="submission" date="2021-04" db="EMBL/GenBank/DDBJ databases">
        <authorList>
            <person name="Gilroy R."/>
        </authorList>
    </citation>
    <scope>NUCLEOTIDE SEQUENCE</scope>
    <source>
        <strain evidence="2">F6-6636</strain>
    </source>
</reference>
<dbReference type="Proteomes" id="UP000777303">
    <property type="component" value="Unassembled WGS sequence"/>
</dbReference>
<proteinExistence type="predicted"/>
<keyword evidence="1" id="KW-0175">Coiled coil</keyword>
<evidence type="ECO:0000313" key="3">
    <source>
        <dbReference type="Proteomes" id="UP000777303"/>
    </source>
</evidence>
<dbReference type="Pfam" id="PF06810">
    <property type="entry name" value="Phage_scaffold"/>
    <property type="match status" value="1"/>
</dbReference>
<name>A0A948TIQ1_9LACO</name>
<accession>A0A948TIQ1</accession>
<sequence length="137" mass="15319">MERKFLEDMGLDKDQVNQIMAQYGKDVSGYKDVQTQLDAVTAERDSYKDQSDTTAKQLKELQGQLKDNADATATIADLQKQLKEQKKAAQANLLKVKKDNAINNAINAAQAQDVKAVMPYIDVDAISYNDDGFRFNL</sequence>
<evidence type="ECO:0000313" key="2">
    <source>
        <dbReference type="EMBL" id="MBU3851241.1"/>
    </source>
</evidence>
<dbReference type="AlphaFoldDB" id="A0A948TIQ1"/>
<dbReference type="InterPro" id="IPR009636">
    <property type="entry name" value="SCAF"/>
</dbReference>
<evidence type="ECO:0000256" key="1">
    <source>
        <dbReference type="SAM" id="Coils"/>
    </source>
</evidence>
<gene>
    <name evidence="2" type="ORF">H9901_00805</name>
</gene>
<protein>
    <submittedName>
        <fullName evidence="2">Phage scaffolding protein</fullName>
    </submittedName>
</protein>
<feature type="coiled-coil region" evidence="1">
    <location>
        <begin position="30"/>
        <end position="99"/>
    </location>
</feature>
<dbReference type="EMBL" id="JAHLFS010000012">
    <property type="protein sequence ID" value="MBU3851241.1"/>
    <property type="molecule type" value="Genomic_DNA"/>
</dbReference>